<dbReference type="CDD" id="cd06261">
    <property type="entry name" value="TM_PBP2"/>
    <property type="match status" value="1"/>
</dbReference>
<proteinExistence type="inferred from homology"/>
<dbReference type="Gene3D" id="1.10.3720.10">
    <property type="entry name" value="MetI-like"/>
    <property type="match status" value="1"/>
</dbReference>
<accession>A0A2M9CHN1</accession>
<evidence type="ECO:0000256" key="2">
    <source>
        <dbReference type="ARBA" id="ARBA00022448"/>
    </source>
</evidence>
<evidence type="ECO:0000256" key="5">
    <source>
        <dbReference type="ARBA" id="ARBA00022989"/>
    </source>
</evidence>
<feature type="transmembrane region" description="Helical" evidence="7">
    <location>
        <begin position="87"/>
        <end position="109"/>
    </location>
</feature>
<keyword evidence="2 7" id="KW-0813">Transport</keyword>
<protein>
    <submittedName>
        <fullName evidence="9">D-methionine transport system permease protein</fullName>
    </submittedName>
</protein>
<gene>
    <name evidence="9" type="ORF">CLV46_0969</name>
</gene>
<evidence type="ECO:0000313" key="10">
    <source>
        <dbReference type="Proteomes" id="UP000228758"/>
    </source>
</evidence>
<dbReference type="GO" id="GO:0048473">
    <property type="term" value="P:D-methionine transmembrane transport"/>
    <property type="evidence" value="ECO:0007669"/>
    <property type="project" value="TreeGrafter"/>
</dbReference>
<evidence type="ECO:0000256" key="6">
    <source>
        <dbReference type="ARBA" id="ARBA00023136"/>
    </source>
</evidence>
<dbReference type="Pfam" id="PF00528">
    <property type="entry name" value="BPD_transp_1"/>
    <property type="match status" value="1"/>
</dbReference>
<dbReference type="InterPro" id="IPR051322">
    <property type="entry name" value="AA_ABC_Transporter_Permease"/>
</dbReference>
<name>A0A2M9CHN1_9MICO</name>
<feature type="transmembrane region" description="Helical" evidence="7">
    <location>
        <begin position="147"/>
        <end position="172"/>
    </location>
</feature>
<evidence type="ECO:0000256" key="4">
    <source>
        <dbReference type="ARBA" id="ARBA00022692"/>
    </source>
</evidence>
<comment type="subcellular location">
    <subcellularLocation>
        <location evidence="1 7">Cell membrane</location>
        <topology evidence="1 7">Multi-pass membrane protein</topology>
    </subcellularLocation>
</comment>
<dbReference type="SUPFAM" id="SSF161098">
    <property type="entry name" value="MetI-like"/>
    <property type="match status" value="1"/>
</dbReference>
<evidence type="ECO:0000256" key="7">
    <source>
        <dbReference type="RuleBase" id="RU363032"/>
    </source>
</evidence>
<feature type="domain" description="ABC transmembrane type-1" evidence="8">
    <location>
        <begin position="18"/>
        <end position="216"/>
    </location>
</feature>
<dbReference type="InterPro" id="IPR000515">
    <property type="entry name" value="MetI-like"/>
</dbReference>
<evidence type="ECO:0000259" key="8">
    <source>
        <dbReference type="PROSITE" id="PS50928"/>
    </source>
</evidence>
<feature type="transmembrane region" description="Helical" evidence="7">
    <location>
        <begin position="22"/>
        <end position="45"/>
    </location>
</feature>
<dbReference type="PANTHER" id="PTHR30450:SF14">
    <property type="entry name" value="TRANSPORTER, PERMEASE PROTEIN, PUTATIVE-RELATED"/>
    <property type="match status" value="1"/>
</dbReference>
<reference evidence="9 10" key="1">
    <citation type="submission" date="2017-11" db="EMBL/GenBank/DDBJ databases">
        <title>Genomic Encyclopedia of Archaeal and Bacterial Type Strains, Phase II (KMG-II): From Individual Species to Whole Genera.</title>
        <authorList>
            <person name="Goeker M."/>
        </authorList>
    </citation>
    <scope>NUCLEOTIDE SEQUENCE [LARGE SCALE GENOMIC DNA]</scope>
    <source>
        <strain evidence="9 10">DSM 27393</strain>
    </source>
</reference>
<dbReference type="RefSeq" id="WP_100363725.1">
    <property type="nucleotide sequence ID" value="NZ_PGFF01000001.1"/>
</dbReference>
<organism evidence="9 10">
    <name type="scientific">Diaminobutyricimonas aerilata</name>
    <dbReference type="NCBI Taxonomy" id="1162967"/>
    <lineage>
        <taxon>Bacteria</taxon>
        <taxon>Bacillati</taxon>
        <taxon>Actinomycetota</taxon>
        <taxon>Actinomycetes</taxon>
        <taxon>Micrococcales</taxon>
        <taxon>Microbacteriaceae</taxon>
        <taxon>Diaminobutyricimonas</taxon>
    </lineage>
</organism>
<evidence type="ECO:0000313" key="9">
    <source>
        <dbReference type="EMBL" id="PJJ71423.1"/>
    </source>
</evidence>
<dbReference type="Proteomes" id="UP000228758">
    <property type="component" value="Unassembled WGS sequence"/>
</dbReference>
<sequence length="222" mass="23146">MNVGWDWDLHGPLALEALGETLYMAALTMLIGGAAGLIVGTALYVTRAGSILPNRVVFAVLNVVVNFVRPIPFVILLVAIIPLTSLLTGTFLGTAAVVPPLAIATAFGFSRIVEQNLVTIEPGVIEAARATGAGPWRIIATLLVPEALGPLILGVTFVFVAVIDMSAVAGTVGGGGLGDFALTYGHHRWNPVVTWAAVGVIIVLVQLVQLVGNRLSRAALRR</sequence>
<dbReference type="GO" id="GO:0005886">
    <property type="term" value="C:plasma membrane"/>
    <property type="evidence" value="ECO:0007669"/>
    <property type="project" value="UniProtKB-SubCell"/>
</dbReference>
<dbReference type="PROSITE" id="PS50928">
    <property type="entry name" value="ABC_TM1"/>
    <property type="match status" value="1"/>
</dbReference>
<evidence type="ECO:0000256" key="3">
    <source>
        <dbReference type="ARBA" id="ARBA00022475"/>
    </source>
</evidence>
<dbReference type="InterPro" id="IPR035906">
    <property type="entry name" value="MetI-like_sf"/>
</dbReference>
<keyword evidence="6 7" id="KW-0472">Membrane</keyword>
<feature type="transmembrane region" description="Helical" evidence="7">
    <location>
        <begin position="192"/>
        <end position="212"/>
    </location>
</feature>
<dbReference type="PANTHER" id="PTHR30450">
    <property type="entry name" value="ABC TRANSPORTER PERMEASE"/>
    <property type="match status" value="1"/>
</dbReference>
<dbReference type="EMBL" id="PGFF01000001">
    <property type="protein sequence ID" value="PJJ71423.1"/>
    <property type="molecule type" value="Genomic_DNA"/>
</dbReference>
<evidence type="ECO:0000256" key="1">
    <source>
        <dbReference type="ARBA" id="ARBA00004651"/>
    </source>
</evidence>
<comment type="similarity">
    <text evidence="7">Belongs to the binding-protein-dependent transport system permease family.</text>
</comment>
<keyword evidence="5 7" id="KW-1133">Transmembrane helix</keyword>
<keyword evidence="3" id="KW-1003">Cell membrane</keyword>
<comment type="caution">
    <text evidence="9">The sequence shown here is derived from an EMBL/GenBank/DDBJ whole genome shotgun (WGS) entry which is preliminary data.</text>
</comment>
<dbReference type="AlphaFoldDB" id="A0A2M9CHN1"/>
<keyword evidence="4 7" id="KW-0812">Transmembrane</keyword>
<keyword evidence="10" id="KW-1185">Reference proteome</keyword>
<feature type="transmembrane region" description="Helical" evidence="7">
    <location>
        <begin position="57"/>
        <end position="81"/>
    </location>
</feature>
<dbReference type="OrthoDB" id="9793490at2"/>